<proteinExistence type="predicted"/>
<dbReference type="STRING" id="58343.AQJ46_01560"/>
<evidence type="ECO:0008006" key="3">
    <source>
        <dbReference type="Google" id="ProtNLM"/>
    </source>
</evidence>
<protein>
    <recommendedName>
        <fullName evidence="3">Zinc-finger domain-containing protein</fullName>
    </recommendedName>
</protein>
<dbReference type="AlphaFoldDB" id="A0A117R6S5"/>
<dbReference type="Proteomes" id="UP000053669">
    <property type="component" value="Unassembled WGS sequence"/>
</dbReference>
<sequence>MELALGNDISSNDPGALQHIAACNRCREELRQITRVVVSARDVEESDLPAAPPERVWQHITQEFSATEKTPARPPVKPAHGLSVAWAEPHRTRRSTDPHDRTIRYALGLLAGITFVRWWSRDHHAPWRH</sequence>
<organism evidence="1 2">
    <name type="scientific">Streptomyces canus</name>
    <dbReference type="NCBI Taxonomy" id="58343"/>
    <lineage>
        <taxon>Bacteria</taxon>
        <taxon>Bacillati</taxon>
        <taxon>Actinomycetota</taxon>
        <taxon>Actinomycetes</taxon>
        <taxon>Kitasatosporales</taxon>
        <taxon>Streptomycetaceae</taxon>
        <taxon>Streptomyces</taxon>
        <taxon>Streptomyces aurantiacus group</taxon>
    </lineage>
</organism>
<gene>
    <name evidence="1" type="ORF">AQJ46_01560</name>
</gene>
<name>A0A117R6S5_9ACTN</name>
<accession>A0A117R6S5</accession>
<comment type="caution">
    <text evidence="1">The sequence shown here is derived from an EMBL/GenBank/DDBJ whole genome shotgun (WGS) entry which is preliminary data.</text>
</comment>
<dbReference type="EMBL" id="LMWU01000001">
    <property type="protein sequence ID" value="KUN74278.1"/>
    <property type="molecule type" value="Genomic_DNA"/>
</dbReference>
<evidence type="ECO:0000313" key="1">
    <source>
        <dbReference type="EMBL" id="KUN74278.1"/>
    </source>
</evidence>
<reference evidence="1 2" key="1">
    <citation type="submission" date="2015-10" db="EMBL/GenBank/DDBJ databases">
        <title>Draft genome sequence of Streptomyces canus DSM 40017, type strain for the species Streptomyces canus.</title>
        <authorList>
            <person name="Ruckert C."/>
            <person name="Winkler A."/>
            <person name="Kalinowski J."/>
            <person name="Kampfer P."/>
            <person name="Glaeser S."/>
        </authorList>
    </citation>
    <scope>NUCLEOTIDE SEQUENCE [LARGE SCALE GENOMIC DNA]</scope>
    <source>
        <strain evidence="1 2">DSM 40017</strain>
    </source>
</reference>
<evidence type="ECO:0000313" key="2">
    <source>
        <dbReference type="Proteomes" id="UP000053669"/>
    </source>
</evidence>